<feature type="compositionally biased region" description="Basic and acidic residues" evidence="1">
    <location>
        <begin position="34"/>
        <end position="46"/>
    </location>
</feature>
<evidence type="ECO:0000313" key="2">
    <source>
        <dbReference type="EMBL" id="MBB6676464.1"/>
    </source>
</evidence>
<dbReference type="RefSeq" id="WP_185177758.1">
    <property type="nucleotide sequence ID" value="NZ_CBCSEP010000004.1"/>
</dbReference>
<comment type="caution">
    <text evidence="2">The sequence shown here is derived from an EMBL/GenBank/DDBJ whole genome shotgun (WGS) entry which is preliminary data.</text>
</comment>
<proteinExistence type="predicted"/>
<organism evidence="2 3">
    <name type="scientific">Cohnella lubricantis</name>
    <dbReference type="NCBI Taxonomy" id="2163172"/>
    <lineage>
        <taxon>Bacteria</taxon>
        <taxon>Bacillati</taxon>
        <taxon>Bacillota</taxon>
        <taxon>Bacilli</taxon>
        <taxon>Bacillales</taxon>
        <taxon>Paenibacillaceae</taxon>
        <taxon>Cohnella</taxon>
    </lineage>
</organism>
<reference evidence="2 3" key="1">
    <citation type="submission" date="2020-08" db="EMBL/GenBank/DDBJ databases">
        <title>Cohnella phylogeny.</title>
        <authorList>
            <person name="Dunlap C."/>
        </authorList>
    </citation>
    <scope>NUCLEOTIDE SEQUENCE [LARGE SCALE GENOMIC DNA]</scope>
    <source>
        <strain evidence="2 3">DSM 103658</strain>
    </source>
</reference>
<evidence type="ECO:0000313" key="3">
    <source>
        <dbReference type="Proteomes" id="UP000574133"/>
    </source>
</evidence>
<feature type="region of interest" description="Disordered" evidence="1">
    <location>
        <begin position="32"/>
        <end position="54"/>
    </location>
</feature>
<protein>
    <submittedName>
        <fullName evidence="2">Uncharacterized protein</fullName>
    </submittedName>
</protein>
<dbReference type="Proteomes" id="UP000574133">
    <property type="component" value="Unassembled WGS sequence"/>
</dbReference>
<accession>A0A841T573</accession>
<dbReference type="EMBL" id="JACJVN010000017">
    <property type="protein sequence ID" value="MBB6676464.1"/>
    <property type="molecule type" value="Genomic_DNA"/>
</dbReference>
<name>A0A841T573_9BACL</name>
<evidence type="ECO:0000256" key="1">
    <source>
        <dbReference type="SAM" id="MobiDB-lite"/>
    </source>
</evidence>
<sequence>MSTPDPKGFTYNPTYEPDRDRMLKALQAVLVAPKRREDEEPTKEQENAESGGVA</sequence>
<dbReference type="AlphaFoldDB" id="A0A841T573"/>
<keyword evidence="3" id="KW-1185">Reference proteome</keyword>
<gene>
    <name evidence="2" type="ORF">H4Q31_03890</name>
</gene>